<reference evidence="3" key="1">
    <citation type="submission" date="2023-09" db="EMBL/GenBank/DDBJ databases">
        <title>Flavobacterium sp. 20NA77.7 isolated from freshwater.</title>
        <authorList>
            <person name="Le V."/>
            <person name="Ko S.-R."/>
            <person name="Ahn C.-Y."/>
            <person name="Oh H.-M."/>
        </authorList>
    </citation>
    <scope>NUCLEOTIDE SEQUENCE</scope>
    <source>
        <strain evidence="3">20NA77.7</strain>
    </source>
</reference>
<feature type="domain" description="Pyrroline-5-carboxylate reductase catalytic N-terminal" evidence="1">
    <location>
        <begin position="3"/>
        <end position="84"/>
    </location>
</feature>
<dbReference type="RefSeq" id="WP_309533103.1">
    <property type="nucleotide sequence ID" value="NZ_CP133721.1"/>
</dbReference>
<name>A0ABY9RC55_9FLAO</name>
<sequence>MIKIVLIGSGNVATHLYNAFSGASDVEIIQVFARTQSSAIPLAVQISNWQYLKEADLYIISVSDDAIAEVASKISFKNKLIVHTSGTTSIDVLPFERKGVFYPLQTFSKEKQIDFSVVPICIETNQKEDENILQKIASLLTPKVYLISSEQRKALHVAAVFVCNFTNHLYQIGAAICEDNAIPFEIVKPLITETADKIQNLAPKDAQTGPAFRGDEKTIQAHLEFLTNSEYKTLYQFMTQSIQHHVKKL</sequence>
<dbReference type="Proteomes" id="UP001180481">
    <property type="component" value="Chromosome"/>
</dbReference>
<proteinExistence type="predicted"/>
<dbReference type="InterPro" id="IPR018931">
    <property type="entry name" value="DUF2520"/>
</dbReference>
<dbReference type="Gene3D" id="1.10.1040.20">
    <property type="entry name" value="ProC-like, C-terminal domain"/>
    <property type="match status" value="1"/>
</dbReference>
<keyword evidence="4" id="KW-1185">Reference proteome</keyword>
<accession>A0ABY9RC55</accession>
<dbReference type="InterPro" id="IPR036291">
    <property type="entry name" value="NAD(P)-bd_dom_sf"/>
</dbReference>
<dbReference type="Pfam" id="PF03807">
    <property type="entry name" value="F420_oxidored"/>
    <property type="match status" value="1"/>
</dbReference>
<organism evidence="3 4">
    <name type="scientific">Flavobacterium nakdongensis</name>
    <dbReference type="NCBI Taxonomy" id="3073563"/>
    <lineage>
        <taxon>Bacteria</taxon>
        <taxon>Pseudomonadati</taxon>
        <taxon>Bacteroidota</taxon>
        <taxon>Flavobacteriia</taxon>
        <taxon>Flavobacteriales</taxon>
        <taxon>Flavobacteriaceae</taxon>
        <taxon>Flavobacterium</taxon>
    </lineage>
</organism>
<dbReference type="Pfam" id="PF10728">
    <property type="entry name" value="DUF2520"/>
    <property type="match status" value="1"/>
</dbReference>
<dbReference type="EMBL" id="CP133721">
    <property type="protein sequence ID" value="WMW78812.1"/>
    <property type="molecule type" value="Genomic_DNA"/>
</dbReference>
<evidence type="ECO:0000313" key="4">
    <source>
        <dbReference type="Proteomes" id="UP001180481"/>
    </source>
</evidence>
<evidence type="ECO:0000259" key="1">
    <source>
        <dbReference type="Pfam" id="PF03807"/>
    </source>
</evidence>
<evidence type="ECO:0000259" key="2">
    <source>
        <dbReference type="Pfam" id="PF10728"/>
    </source>
</evidence>
<dbReference type="PANTHER" id="PTHR40459">
    <property type="entry name" value="CONSERVED HYPOTHETICAL ALANINE AND LEUCINE RICH PROTEIN"/>
    <property type="match status" value="1"/>
</dbReference>
<dbReference type="InterPro" id="IPR037108">
    <property type="entry name" value="TM1727-like_C_sf"/>
</dbReference>
<evidence type="ECO:0000313" key="3">
    <source>
        <dbReference type="EMBL" id="WMW78812.1"/>
    </source>
</evidence>
<dbReference type="SUPFAM" id="SSF51735">
    <property type="entry name" value="NAD(P)-binding Rossmann-fold domains"/>
    <property type="match status" value="1"/>
</dbReference>
<dbReference type="PANTHER" id="PTHR40459:SF1">
    <property type="entry name" value="CONSERVED HYPOTHETICAL ALANINE AND LEUCINE RICH PROTEIN"/>
    <property type="match status" value="1"/>
</dbReference>
<dbReference type="InterPro" id="IPR028939">
    <property type="entry name" value="P5C_Rdtase_cat_N"/>
</dbReference>
<gene>
    <name evidence="3" type="ORF">RF683_05040</name>
</gene>
<feature type="domain" description="DUF2520" evidence="2">
    <location>
        <begin position="118"/>
        <end position="242"/>
    </location>
</feature>
<protein>
    <submittedName>
        <fullName evidence="3">DUF2520 domain-containing protein</fullName>
    </submittedName>
</protein>
<dbReference type="Gene3D" id="3.40.50.720">
    <property type="entry name" value="NAD(P)-binding Rossmann-like Domain"/>
    <property type="match status" value="1"/>
</dbReference>
<dbReference type="InterPro" id="IPR008927">
    <property type="entry name" value="6-PGluconate_DH-like_C_sf"/>
</dbReference>
<dbReference type="SUPFAM" id="SSF48179">
    <property type="entry name" value="6-phosphogluconate dehydrogenase C-terminal domain-like"/>
    <property type="match status" value="1"/>
</dbReference>